<evidence type="ECO:0000313" key="3">
    <source>
        <dbReference type="Proteomes" id="UP001386955"/>
    </source>
</evidence>
<accession>A0AAN9S1M2</accession>
<proteinExistence type="predicted"/>
<evidence type="ECO:0000256" key="1">
    <source>
        <dbReference type="SAM" id="MobiDB-lite"/>
    </source>
</evidence>
<dbReference type="Proteomes" id="UP001386955">
    <property type="component" value="Unassembled WGS sequence"/>
</dbReference>
<dbReference type="AlphaFoldDB" id="A0AAN9S1M2"/>
<protein>
    <submittedName>
        <fullName evidence="2">Uncharacterized protein</fullName>
    </submittedName>
</protein>
<organism evidence="2 3">
    <name type="scientific">Psophocarpus tetragonolobus</name>
    <name type="common">Winged bean</name>
    <name type="synonym">Dolichos tetragonolobus</name>
    <dbReference type="NCBI Taxonomy" id="3891"/>
    <lineage>
        <taxon>Eukaryota</taxon>
        <taxon>Viridiplantae</taxon>
        <taxon>Streptophyta</taxon>
        <taxon>Embryophyta</taxon>
        <taxon>Tracheophyta</taxon>
        <taxon>Spermatophyta</taxon>
        <taxon>Magnoliopsida</taxon>
        <taxon>eudicotyledons</taxon>
        <taxon>Gunneridae</taxon>
        <taxon>Pentapetalae</taxon>
        <taxon>rosids</taxon>
        <taxon>fabids</taxon>
        <taxon>Fabales</taxon>
        <taxon>Fabaceae</taxon>
        <taxon>Papilionoideae</taxon>
        <taxon>50 kb inversion clade</taxon>
        <taxon>NPAAA clade</taxon>
        <taxon>indigoferoid/millettioid clade</taxon>
        <taxon>Phaseoleae</taxon>
        <taxon>Psophocarpus</taxon>
    </lineage>
</organism>
<comment type="caution">
    <text evidence="2">The sequence shown here is derived from an EMBL/GenBank/DDBJ whole genome shotgun (WGS) entry which is preliminary data.</text>
</comment>
<reference evidence="2 3" key="1">
    <citation type="submission" date="2024-01" db="EMBL/GenBank/DDBJ databases">
        <title>The genomes of 5 underutilized Papilionoideae crops provide insights into root nodulation and disease resistanc.</title>
        <authorList>
            <person name="Jiang F."/>
        </authorList>
    </citation>
    <scope>NUCLEOTIDE SEQUENCE [LARGE SCALE GENOMIC DNA]</scope>
    <source>
        <strain evidence="2">DUOXIRENSHENG_FW03</strain>
        <tissue evidence="2">Leaves</tissue>
    </source>
</reference>
<feature type="region of interest" description="Disordered" evidence="1">
    <location>
        <begin position="59"/>
        <end position="81"/>
    </location>
</feature>
<dbReference type="EMBL" id="JAYMYS010000007">
    <property type="protein sequence ID" value="KAK7387050.1"/>
    <property type="molecule type" value="Genomic_DNA"/>
</dbReference>
<sequence>MMSKRGRRPKTPPTWIMHWDIRVKKRPNSDRVDKTYRHKVEGFQCRSLIEVARYETQGIRPRRSKVKTKDKEESRSRTKTVTKEMLVAERKEAAEDMRPIVEDFLSQAHYKQIHMVKPRATESAMLYM</sequence>
<feature type="compositionally biased region" description="Basic and acidic residues" evidence="1">
    <location>
        <begin position="67"/>
        <end position="76"/>
    </location>
</feature>
<name>A0AAN9S1M2_PSOTE</name>
<evidence type="ECO:0000313" key="2">
    <source>
        <dbReference type="EMBL" id="KAK7387050.1"/>
    </source>
</evidence>
<gene>
    <name evidence="2" type="ORF">VNO78_27531</name>
</gene>
<keyword evidence="3" id="KW-1185">Reference proteome</keyword>